<feature type="domain" description="SWIM-type" evidence="4">
    <location>
        <begin position="143"/>
        <end position="175"/>
    </location>
</feature>
<dbReference type="GO" id="GO:0061630">
    <property type="term" value="F:ubiquitin protein ligase activity"/>
    <property type="evidence" value="ECO:0007669"/>
    <property type="project" value="InterPro"/>
</dbReference>
<organism evidence="5 6">
    <name type="scientific">Thecamonas trahens ATCC 50062</name>
    <dbReference type="NCBI Taxonomy" id="461836"/>
    <lineage>
        <taxon>Eukaryota</taxon>
        <taxon>Apusozoa</taxon>
        <taxon>Apusomonadida</taxon>
        <taxon>Apusomonadidae</taxon>
        <taxon>Thecamonas</taxon>
    </lineage>
</organism>
<dbReference type="PROSITE" id="PS50966">
    <property type="entry name" value="ZF_SWIM"/>
    <property type="match status" value="1"/>
</dbReference>
<name>A0A0L0DFM3_THETB</name>
<dbReference type="Proteomes" id="UP000054408">
    <property type="component" value="Unassembled WGS sequence"/>
</dbReference>
<dbReference type="PANTHER" id="PTHR21540">
    <property type="entry name" value="RING FINGER AND SWIM DOMAIN-CONTAINING PROTEIN 2"/>
    <property type="match status" value="1"/>
</dbReference>
<evidence type="ECO:0000256" key="1">
    <source>
        <dbReference type="PROSITE-ProRule" id="PRU00175"/>
    </source>
</evidence>
<dbReference type="InterPro" id="IPR039903">
    <property type="entry name" value="Zswim2"/>
</dbReference>
<dbReference type="InterPro" id="IPR013083">
    <property type="entry name" value="Znf_RING/FYVE/PHD"/>
</dbReference>
<protein>
    <submittedName>
        <fullName evidence="5">RING finger domain-containing protein</fullName>
    </submittedName>
</protein>
<sequence>MPPHCRVTAPLPTRGGTGAGTEIDAVIIGDESLGVLYGVVQSLSGATAASSTTTSASSASTAAPVRARRRTRTSTVAQRAKKPVADSAEVEERAVRWRARAPAGMKRRKERAMSQPLFLLSASIDRDVPRGEFAVTGSTGNVYNVVFAERTTCSCPDAGKGNVCKHALFVGIKVLKIPSRSPLLFNALLPSELKVVFANLAIARHQAYVTAVLGEGDADGDGNTSGAPGVTRKPVDGECPVCFDDLDSDPVVWCRGQCGQNLHKRCFEQWSAHGGKVCVLCRAPWLETSLSNVEGYINLAPFERRALTARLDRYRSPYQSRYSRRRYNYDHDWNESASNSTGSSEDW</sequence>
<keyword evidence="1" id="KW-0479">Metal-binding</keyword>
<dbReference type="Gene3D" id="3.30.40.10">
    <property type="entry name" value="Zinc/RING finger domain, C3HC4 (zinc finger)"/>
    <property type="match status" value="1"/>
</dbReference>
<proteinExistence type="predicted"/>
<feature type="region of interest" description="Disordered" evidence="2">
    <location>
        <begin position="51"/>
        <end position="87"/>
    </location>
</feature>
<dbReference type="Pfam" id="PF13639">
    <property type="entry name" value="zf-RING_2"/>
    <property type="match status" value="1"/>
</dbReference>
<evidence type="ECO:0000259" key="4">
    <source>
        <dbReference type="PROSITE" id="PS50966"/>
    </source>
</evidence>
<dbReference type="InterPro" id="IPR007527">
    <property type="entry name" value="Znf_SWIM"/>
</dbReference>
<keyword evidence="1" id="KW-0863">Zinc-finger</keyword>
<feature type="compositionally biased region" description="Low complexity" evidence="2">
    <location>
        <begin position="51"/>
        <end position="65"/>
    </location>
</feature>
<accession>A0A0L0DFM3</accession>
<dbReference type="PANTHER" id="PTHR21540:SF0">
    <property type="entry name" value="PHD FAMILY PROTEIN"/>
    <property type="match status" value="1"/>
</dbReference>
<dbReference type="InterPro" id="IPR001841">
    <property type="entry name" value="Znf_RING"/>
</dbReference>
<evidence type="ECO:0000313" key="6">
    <source>
        <dbReference type="Proteomes" id="UP000054408"/>
    </source>
</evidence>
<dbReference type="RefSeq" id="XP_013756543.1">
    <property type="nucleotide sequence ID" value="XM_013901089.1"/>
</dbReference>
<dbReference type="OrthoDB" id="2122982at2759"/>
<dbReference type="STRING" id="461836.A0A0L0DFM3"/>
<evidence type="ECO:0000313" key="5">
    <source>
        <dbReference type="EMBL" id="KNC51089.1"/>
    </source>
</evidence>
<dbReference type="EMBL" id="GL349464">
    <property type="protein sequence ID" value="KNC51089.1"/>
    <property type="molecule type" value="Genomic_DNA"/>
</dbReference>
<dbReference type="eggNOG" id="ENOG502RZA9">
    <property type="taxonomic scope" value="Eukaryota"/>
</dbReference>
<feature type="domain" description="RING-type" evidence="3">
    <location>
        <begin position="239"/>
        <end position="282"/>
    </location>
</feature>
<dbReference type="Pfam" id="PF04434">
    <property type="entry name" value="SWIM"/>
    <property type="match status" value="1"/>
</dbReference>
<evidence type="ECO:0000256" key="2">
    <source>
        <dbReference type="SAM" id="MobiDB-lite"/>
    </source>
</evidence>
<dbReference type="PROSITE" id="PS50089">
    <property type="entry name" value="ZF_RING_2"/>
    <property type="match status" value="1"/>
</dbReference>
<reference evidence="5 6" key="1">
    <citation type="submission" date="2010-05" db="EMBL/GenBank/DDBJ databases">
        <title>The Genome Sequence of Thecamonas trahens ATCC 50062.</title>
        <authorList>
            <consortium name="The Broad Institute Genome Sequencing Platform"/>
            <person name="Russ C."/>
            <person name="Cuomo C."/>
            <person name="Shea T."/>
            <person name="Young S.K."/>
            <person name="Zeng Q."/>
            <person name="Koehrsen M."/>
            <person name="Haas B."/>
            <person name="Borodovsky M."/>
            <person name="Guigo R."/>
            <person name="Alvarado L."/>
            <person name="Berlin A."/>
            <person name="Bochicchio J."/>
            <person name="Borenstein D."/>
            <person name="Chapman S."/>
            <person name="Chen Z."/>
            <person name="Freedman E."/>
            <person name="Gellesch M."/>
            <person name="Goldberg J."/>
            <person name="Griggs A."/>
            <person name="Gujja S."/>
            <person name="Heilman E."/>
            <person name="Heiman D."/>
            <person name="Hepburn T."/>
            <person name="Howarth C."/>
            <person name="Jen D."/>
            <person name="Larson L."/>
            <person name="Mehta T."/>
            <person name="Park D."/>
            <person name="Pearson M."/>
            <person name="Roberts A."/>
            <person name="Saif S."/>
            <person name="Shenoy N."/>
            <person name="Sisk P."/>
            <person name="Stolte C."/>
            <person name="Sykes S."/>
            <person name="Thomson T."/>
            <person name="Walk T."/>
            <person name="White J."/>
            <person name="Yandava C."/>
            <person name="Burger G."/>
            <person name="Gray M.W."/>
            <person name="Holland P.W.H."/>
            <person name="King N."/>
            <person name="Lang F.B.F."/>
            <person name="Roger A.J."/>
            <person name="Ruiz-Trillo I."/>
            <person name="Lander E."/>
            <person name="Nusbaum C."/>
        </authorList>
    </citation>
    <scope>NUCLEOTIDE SEQUENCE [LARGE SCALE GENOMIC DNA]</scope>
    <source>
        <strain evidence="5 6">ATCC 50062</strain>
    </source>
</reference>
<dbReference type="GO" id="GO:0008270">
    <property type="term" value="F:zinc ion binding"/>
    <property type="evidence" value="ECO:0007669"/>
    <property type="project" value="UniProtKB-KW"/>
</dbReference>
<dbReference type="GeneID" id="25566093"/>
<dbReference type="AlphaFoldDB" id="A0A0L0DFM3"/>
<keyword evidence="6" id="KW-1185">Reference proteome</keyword>
<evidence type="ECO:0000259" key="3">
    <source>
        <dbReference type="PROSITE" id="PS50089"/>
    </source>
</evidence>
<dbReference type="SUPFAM" id="SSF57850">
    <property type="entry name" value="RING/U-box"/>
    <property type="match status" value="1"/>
</dbReference>
<keyword evidence="1" id="KW-0862">Zinc</keyword>
<dbReference type="OMA" id="CKHIVYV"/>
<gene>
    <name evidence="5" type="ORF">AMSG_07078</name>
</gene>